<dbReference type="OrthoDB" id="1654884at2759"/>
<dbReference type="Proteomes" id="UP000073492">
    <property type="component" value="Unassembled WGS sequence"/>
</dbReference>
<protein>
    <submittedName>
        <fullName evidence="1">Uncharacterized protein</fullName>
    </submittedName>
</protein>
<evidence type="ECO:0000313" key="2">
    <source>
        <dbReference type="Proteomes" id="UP000073492"/>
    </source>
</evidence>
<sequence length="124" mass="13814">MMCSVHSNYLVPAILFPSLDCIVLSWSKKKAKLVVRVQRENAVERSHQSPDRVIASRRLVTAAECLKFSGIIVKRQVTYRHTTGDVLTTAPQDQSMDLKVENVFGGHAPCSKQRSCLVQPSAFT</sequence>
<accession>A0A139IEY0</accession>
<proteinExistence type="predicted"/>
<dbReference type="EMBL" id="LFZO01000124">
    <property type="protein sequence ID" value="KXT13229.1"/>
    <property type="molecule type" value="Genomic_DNA"/>
</dbReference>
<evidence type="ECO:0000313" key="1">
    <source>
        <dbReference type="EMBL" id="KXT13229.1"/>
    </source>
</evidence>
<gene>
    <name evidence="1" type="ORF">AC579_1728</name>
</gene>
<organism evidence="1 2">
    <name type="scientific">Pseudocercospora musae</name>
    <dbReference type="NCBI Taxonomy" id="113226"/>
    <lineage>
        <taxon>Eukaryota</taxon>
        <taxon>Fungi</taxon>
        <taxon>Dikarya</taxon>
        <taxon>Ascomycota</taxon>
        <taxon>Pezizomycotina</taxon>
        <taxon>Dothideomycetes</taxon>
        <taxon>Dothideomycetidae</taxon>
        <taxon>Mycosphaerellales</taxon>
        <taxon>Mycosphaerellaceae</taxon>
        <taxon>Pseudocercospora</taxon>
    </lineage>
</organism>
<reference evidence="1 2" key="1">
    <citation type="submission" date="2015-07" db="EMBL/GenBank/DDBJ databases">
        <title>Comparative genomics of the Sigatoka disease complex on banana suggests a link between parallel evolutionary changes in Pseudocercospora fijiensis and Pseudocercospora eumusae and increased virulence on the banana host.</title>
        <authorList>
            <person name="Chang T.-C."/>
            <person name="Salvucci A."/>
            <person name="Crous P.W."/>
            <person name="Stergiopoulos I."/>
        </authorList>
    </citation>
    <scope>NUCLEOTIDE SEQUENCE [LARGE SCALE GENOMIC DNA]</scope>
    <source>
        <strain evidence="1 2">CBS 116634</strain>
    </source>
</reference>
<name>A0A139IEY0_9PEZI</name>
<keyword evidence="2" id="KW-1185">Reference proteome</keyword>
<comment type="caution">
    <text evidence="1">The sequence shown here is derived from an EMBL/GenBank/DDBJ whole genome shotgun (WGS) entry which is preliminary data.</text>
</comment>
<dbReference type="AlphaFoldDB" id="A0A139IEY0"/>